<evidence type="ECO:0000256" key="1">
    <source>
        <dbReference type="ARBA" id="ARBA00023125"/>
    </source>
</evidence>
<dbReference type="PANTHER" id="PTHR30328">
    <property type="entry name" value="TRANSCRIPTIONAL REPRESSOR"/>
    <property type="match status" value="1"/>
</dbReference>
<dbReference type="PRINTS" id="PR00455">
    <property type="entry name" value="HTHTETR"/>
</dbReference>
<name>A0A9D8KLM0_9DELT</name>
<dbReference type="Gene3D" id="1.10.10.60">
    <property type="entry name" value="Homeodomain-like"/>
    <property type="match status" value="1"/>
</dbReference>
<dbReference type="Proteomes" id="UP000809273">
    <property type="component" value="Unassembled WGS sequence"/>
</dbReference>
<dbReference type="EMBL" id="JAFGIX010000088">
    <property type="protein sequence ID" value="MBN1574766.1"/>
    <property type="molecule type" value="Genomic_DNA"/>
</dbReference>
<feature type="domain" description="HTH tetR-type" evidence="3">
    <location>
        <begin position="3"/>
        <end position="63"/>
    </location>
</feature>
<dbReference type="GO" id="GO:0003677">
    <property type="term" value="F:DNA binding"/>
    <property type="evidence" value="ECO:0007669"/>
    <property type="project" value="UniProtKB-UniRule"/>
</dbReference>
<dbReference type="SUPFAM" id="SSF46689">
    <property type="entry name" value="Homeodomain-like"/>
    <property type="match status" value="1"/>
</dbReference>
<protein>
    <submittedName>
        <fullName evidence="4">TetR/AcrR family transcriptional regulator</fullName>
    </submittedName>
</protein>
<evidence type="ECO:0000313" key="5">
    <source>
        <dbReference type="Proteomes" id="UP000809273"/>
    </source>
</evidence>
<evidence type="ECO:0000259" key="3">
    <source>
        <dbReference type="PROSITE" id="PS50977"/>
    </source>
</evidence>
<dbReference type="AlphaFoldDB" id="A0A9D8KLM0"/>
<dbReference type="SUPFAM" id="SSF48498">
    <property type="entry name" value="Tetracyclin repressor-like, C-terminal domain"/>
    <property type="match status" value="1"/>
</dbReference>
<organism evidence="4 5">
    <name type="scientific">Candidatus Zymogenus saltonus</name>
    <dbReference type="NCBI Taxonomy" id="2844893"/>
    <lineage>
        <taxon>Bacteria</taxon>
        <taxon>Deltaproteobacteria</taxon>
        <taxon>Candidatus Zymogenia</taxon>
        <taxon>Candidatus Zymogeniales</taxon>
        <taxon>Candidatus Zymogenaceae</taxon>
        <taxon>Candidatus Zymogenus</taxon>
    </lineage>
</organism>
<dbReference type="Gene3D" id="1.10.357.10">
    <property type="entry name" value="Tetracycline Repressor, domain 2"/>
    <property type="match status" value="1"/>
</dbReference>
<dbReference type="PANTHER" id="PTHR30328:SF54">
    <property type="entry name" value="HTH-TYPE TRANSCRIPTIONAL REPRESSOR SCO4008"/>
    <property type="match status" value="1"/>
</dbReference>
<evidence type="ECO:0000313" key="4">
    <source>
        <dbReference type="EMBL" id="MBN1574766.1"/>
    </source>
</evidence>
<dbReference type="InterPro" id="IPR001647">
    <property type="entry name" value="HTH_TetR"/>
</dbReference>
<dbReference type="InterPro" id="IPR050109">
    <property type="entry name" value="HTH-type_TetR-like_transc_reg"/>
</dbReference>
<evidence type="ECO:0000256" key="2">
    <source>
        <dbReference type="PROSITE-ProRule" id="PRU00335"/>
    </source>
</evidence>
<keyword evidence="1 2" id="KW-0238">DNA-binding</keyword>
<sequence>MKQEKLDEILKTARKLFARYGLKKTNLDEIARLARVAKGTIYNYFGSKDRVYMEVLNREADEILESVLSSVERETSPDKKLVSFVRAKFKYMHRAVNILNLDKEGIENLLPSAEKIRDDFFNRENNIIVSILKEGIEKGTFKTNDILLTARAIGYALKGFELNWLVQESEELIEHYLDELLKLLFFGIMSEKGVKDTA</sequence>
<dbReference type="Pfam" id="PF00440">
    <property type="entry name" value="TetR_N"/>
    <property type="match status" value="1"/>
</dbReference>
<proteinExistence type="predicted"/>
<dbReference type="InterPro" id="IPR009057">
    <property type="entry name" value="Homeodomain-like_sf"/>
</dbReference>
<dbReference type="InterPro" id="IPR036271">
    <property type="entry name" value="Tet_transcr_reg_TetR-rel_C_sf"/>
</dbReference>
<reference evidence="4" key="2">
    <citation type="submission" date="2021-01" db="EMBL/GenBank/DDBJ databases">
        <authorList>
            <person name="Hahn C.R."/>
            <person name="Youssef N.H."/>
            <person name="Elshahed M."/>
        </authorList>
    </citation>
    <scope>NUCLEOTIDE SEQUENCE</scope>
    <source>
        <strain evidence="4">Zod_Metabat.24</strain>
    </source>
</reference>
<gene>
    <name evidence="4" type="ORF">JW984_16340</name>
</gene>
<accession>A0A9D8KLM0</accession>
<dbReference type="PROSITE" id="PS50977">
    <property type="entry name" value="HTH_TETR_2"/>
    <property type="match status" value="1"/>
</dbReference>
<feature type="DNA-binding region" description="H-T-H motif" evidence="2">
    <location>
        <begin position="26"/>
        <end position="45"/>
    </location>
</feature>
<reference evidence="4" key="1">
    <citation type="journal article" date="2021" name="Environ. Microbiol.">
        <title>Genomic characterization of three novel Desulfobacterota classes expand the metabolic and phylogenetic diversity of the phylum.</title>
        <authorList>
            <person name="Murphy C.L."/>
            <person name="Biggerstaff J."/>
            <person name="Eichhorn A."/>
            <person name="Ewing E."/>
            <person name="Shahan R."/>
            <person name="Soriano D."/>
            <person name="Stewart S."/>
            <person name="VanMol K."/>
            <person name="Walker R."/>
            <person name="Walters P."/>
            <person name="Elshahed M.S."/>
            <person name="Youssef N.H."/>
        </authorList>
    </citation>
    <scope>NUCLEOTIDE SEQUENCE</scope>
    <source>
        <strain evidence="4">Zod_Metabat.24</strain>
    </source>
</reference>
<comment type="caution">
    <text evidence="4">The sequence shown here is derived from an EMBL/GenBank/DDBJ whole genome shotgun (WGS) entry which is preliminary data.</text>
</comment>